<reference evidence="1 2" key="1">
    <citation type="submission" date="2018-08" db="EMBL/GenBank/DDBJ databases">
        <authorList>
            <person name="Lorentzen P. G. S. M."/>
        </authorList>
    </citation>
    <scope>NUCLEOTIDE SEQUENCE [LARGE SCALE GENOMIC DNA]</scope>
    <source>
        <strain evidence="1 2">CRBO_1381</strain>
    </source>
</reference>
<evidence type="ECO:0000313" key="2">
    <source>
        <dbReference type="Proteomes" id="UP000294726"/>
    </source>
</evidence>
<dbReference type="EMBL" id="LR031358">
    <property type="protein sequence ID" value="VDB98045.1"/>
    <property type="molecule type" value="Genomic_DNA"/>
</dbReference>
<protein>
    <recommendedName>
        <fullName evidence="3">DUF2513 domain-containing protein</fullName>
    </recommendedName>
</protein>
<sequence length="153" mass="17871">MRTRVRINGLSVQEKQIVKLNKEALRQMMMILQRLPIEPDTILTNRAVDKSSKETGIVRVDYFYALKQAIDYGLVEGERFNYFEDPLDLDARNFLIKDITPVGHEFIDSITDEANWHKVKEYLKENKLPLTVSMISRAIARAVLKRQKKNYLS</sequence>
<organism evidence="1 2">
    <name type="scientific">Oenococcus oeni</name>
    <name type="common">Leuconostoc oenos</name>
    <dbReference type="NCBI Taxonomy" id="1247"/>
    <lineage>
        <taxon>Bacteria</taxon>
        <taxon>Bacillati</taxon>
        <taxon>Bacillota</taxon>
        <taxon>Bacilli</taxon>
        <taxon>Lactobacillales</taxon>
        <taxon>Lactobacillaceae</taxon>
        <taxon>Oenococcus</taxon>
    </lineage>
</organism>
<dbReference type="RefSeq" id="WP_239644489.1">
    <property type="nucleotide sequence ID" value="NZ_LR031358.1"/>
</dbReference>
<dbReference type="AlphaFoldDB" id="A0AAQ2ZEK8"/>
<accession>A0AAQ2ZEK8</accession>
<name>A0AAQ2ZEK8_OENOE</name>
<proteinExistence type="predicted"/>
<evidence type="ECO:0000313" key="1">
    <source>
        <dbReference type="EMBL" id="VDB98045.1"/>
    </source>
</evidence>
<evidence type="ECO:0008006" key="3">
    <source>
        <dbReference type="Google" id="ProtNLM"/>
    </source>
</evidence>
<dbReference type="Proteomes" id="UP000294726">
    <property type="component" value="Chromosome"/>
</dbReference>
<dbReference type="Pfam" id="PF10711">
    <property type="entry name" value="DUF2513"/>
    <property type="match status" value="1"/>
</dbReference>
<gene>
    <name evidence="1" type="ORF">OENI_0903</name>
</gene>
<dbReference type="InterPro" id="IPR019650">
    <property type="entry name" value="DUF2513"/>
</dbReference>